<dbReference type="PANTHER" id="PTHR34107">
    <property type="entry name" value="SLL0198 PROTEIN-RELATED"/>
    <property type="match status" value="1"/>
</dbReference>
<dbReference type="Gene3D" id="3.90.1570.10">
    <property type="entry name" value="tt1808, chain A"/>
    <property type="match status" value="1"/>
</dbReference>
<protein>
    <recommendedName>
        <fullName evidence="1">Putative restriction endonuclease domain-containing protein</fullName>
    </recommendedName>
</protein>
<name>A0A942A0R2_9BACT</name>
<proteinExistence type="predicted"/>
<dbReference type="InterPro" id="IPR012296">
    <property type="entry name" value="Nuclease_put_TT1808"/>
</dbReference>
<dbReference type="Proteomes" id="UP000722750">
    <property type="component" value="Unassembled WGS sequence"/>
</dbReference>
<dbReference type="Pfam" id="PF05685">
    <property type="entry name" value="Uma2"/>
    <property type="match status" value="1"/>
</dbReference>
<evidence type="ECO:0000313" key="3">
    <source>
        <dbReference type="Proteomes" id="UP000722750"/>
    </source>
</evidence>
<dbReference type="EMBL" id="JAANXD010000057">
    <property type="protein sequence ID" value="MBS1258270.1"/>
    <property type="molecule type" value="Genomic_DNA"/>
</dbReference>
<dbReference type="InterPro" id="IPR008538">
    <property type="entry name" value="Uma2"/>
</dbReference>
<organism evidence="2 3">
    <name type="scientific">Candidatus Scalindua arabica</name>
    <dbReference type="NCBI Taxonomy" id="1127984"/>
    <lineage>
        <taxon>Bacteria</taxon>
        <taxon>Pseudomonadati</taxon>
        <taxon>Planctomycetota</taxon>
        <taxon>Candidatus Brocadiia</taxon>
        <taxon>Candidatus Brocadiales</taxon>
        <taxon>Candidatus Scalinduaceae</taxon>
        <taxon>Candidatus Scalindua</taxon>
    </lineage>
</organism>
<dbReference type="InterPro" id="IPR011335">
    <property type="entry name" value="Restrct_endonuc-II-like"/>
</dbReference>
<dbReference type="CDD" id="cd06260">
    <property type="entry name" value="DUF820-like"/>
    <property type="match status" value="1"/>
</dbReference>
<dbReference type="PANTHER" id="PTHR34107:SF4">
    <property type="entry name" value="SLL1222 PROTEIN"/>
    <property type="match status" value="1"/>
</dbReference>
<dbReference type="SUPFAM" id="SSF52980">
    <property type="entry name" value="Restriction endonuclease-like"/>
    <property type="match status" value="1"/>
</dbReference>
<sequence>MVPTVIEKQKYTYKDYLKTPDDNRYELVKGELLITPSPTPKHQIISGKIEFALRRFITDNGLGVVLYAPCDVYLDDENVVQPDIMFISKDRLNIIGEKNIQSAPDLTIEIISENSAYRDMVQKKKLYARFGVMEYWIVIPEEESIDIYILKDNACTLYKRYTIDEILESPSIIGLRIELKEIF</sequence>
<accession>A0A942A0R2</accession>
<reference evidence="2" key="1">
    <citation type="journal article" date="2021" name="ISME J.">
        <title>Fine-scale metabolic discontinuity in a stratified prokaryote microbiome of a Red Sea deep halocline.</title>
        <authorList>
            <person name="Michoud G."/>
            <person name="Ngugi D.K."/>
            <person name="Barozzi A."/>
            <person name="Merlino G."/>
            <person name="Calleja M.L."/>
            <person name="Delgado-Huertas A."/>
            <person name="Moran X.A.G."/>
            <person name="Daffonchio D."/>
        </authorList>
    </citation>
    <scope>NUCLEOTIDE SEQUENCE</scope>
    <source>
        <strain evidence="2">SuakinDeep_MAG55_1</strain>
    </source>
</reference>
<comment type="caution">
    <text evidence="2">The sequence shown here is derived from an EMBL/GenBank/DDBJ whole genome shotgun (WGS) entry which is preliminary data.</text>
</comment>
<evidence type="ECO:0000259" key="1">
    <source>
        <dbReference type="Pfam" id="PF05685"/>
    </source>
</evidence>
<gene>
    <name evidence="2" type="ORF">MAG551_01326</name>
</gene>
<feature type="domain" description="Putative restriction endonuclease" evidence="1">
    <location>
        <begin position="15"/>
        <end position="175"/>
    </location>
</feature>
<evidence type="ECO:0000313" key="2">
    <source>
        <dbReference type="EMBL" id="MBS1258270.1"/>
    </source>
</evidence>
<dbReference type="AlphaFoldDB" id="A0A942A0R2"/>